<evidence type="ECO:0000256" key="6">
    <source>
        <dbReference type="ARBA" id="ARBA00035191"/>
    </source>
</evidence>
<proteinExistence type="inferred from homology"/>
<dbReference type="GO" id="GO:0006412">
    <property type="term" value="P:translation"/>
    <property type="evidence" value="ECO:0007669"/>
    <property type="project" value="InterPro"/>
</dbReference>
<dbReference type="PANTHER" id="PTHR13477:SF0">
    <property type="entry name" value="LARGE RIBOSOMAL SUBUNIT PROTEIN ML49"/>
    <property type="match status" value="1"/>
</dbReference>
<dbReference type="Proteomes" id="UP000694564">
    <property type="component" value="Chromosome 3"/>
</dbReference>
<evidence type="ECO:0000256" key="5">
    <source>
        <dbReference type="ARBA" id="ARBA00023274"/>
    </source>
</evidence>
<dbReference type="FunFam" id="3.30.780.10:FF:000009">
    <property type="entry name" value="39S ribosomal protein L49, mitochondrial"/>
    <property type="match status" value="1"/>
</dbReference>
<keyword evidence="8" id="KW-0732">Signal</keyword>
<keyword evidence="5" id="KW-0687">Ribonucleoprotein</keyword>
<dbReference type="OrthoDB" id="19439at2759"/>
<dbReference type="PANTHER" id="PTHR13477">
    <property type="entry name" value="MITOCHONDRIAL 39S RIBOSOMAL PROTEIN L49"/>
    <property type="match status" value="1"/>
</dbReference>
<dbReference type="Pfam" id="PF05046">
    <property type="entry name" value="Img2"/>
    <property type="match status" value="1"/>
</dbReference>
<name>A0A8D2CZ32_SCIVU</name>
<dbReference type="Ensembl" id="ENSSVLT00005018688.1">
    <property type="protein sequence ID" value="ENSSVLP00005016817.1"/>
    <property type="gene ID" value="ENSSVLG00005013370.1"/>
</dbReference>
<evidence type="ECO:0000256" key="2">
    <source>
        <dbReference type="ARBA" id="ARBA00005677"/>
    </source>
</evidence>
<evidence type="ECO:0000256" key="7">
    <source>
        <dbReference type="ARBA" id="ARBA00035545"/>
    </source>
</evidence>
<keyword evidence="4" id="KW-0496">Mitochondrion</keyword>
<dbReference type="GO" id="GO:0003735">
    <property type="term" value="F:structural constituent of ribosome"/>
    <property type="evidence" value="ECO:0007669"/>
    <property type="project" value="InterPro"/>
</dbReference>
<protein>
    <recommendedName>
        <fullName evidence="6">Large ribosomal subunit protein mL49</fullName>
    </recommendedName>
    <alternativeName>
        <fullName evidence="7">39S ribosomal protein L49, mitochondrial</fullName>
    </alternativeName>
</protein>
<dbReference type="GO" id="GO:0005762">
    <property type="term" value="C:mitochondrial large ribosomal subunit"/>
    <property type="evidence" value="ECO:0007669"/>
    <property type="project" value="TreeGrafter"/>
</dbReference>
<reference evidence="9" key="1">
    <citation type="submission" date="2025-08" db="UniProtKB">
        <authorList>
            <consortium name="Ensembl"/>
        </authorList>
    </citation>
    <scope>IDENTIFICATION</scope>
</reference>
<feature type="signal peptide" evidence="8">
    <location>
        <begin position="1"/>
        <end position="18"/>
    </location>
</feature>
<accession>A0A8D2CZ32</accession>
<dbReference type="AlphaFoldDB" id="A0A8D2CZ32"/>
<dbReference type="Gene3D" id="3.30.780.10">
    <property type="entry name" value="SUI1-like domain"/>
    <property type="match status" value="1"/>
</dbReference>
<evidence type="ECO:0000256" key="1">
    <source>
        <dbReference type="ARBA" id="ARBA00004173"/>
    </source>
</evidence>
<comment type="subcellular location">
    <subcellularLocation>
        <location evidence="1">Mitochondrion</location>
    </subcellularLocation>
</comment>
<reference evidence="9" key="2">
    <citation type="submission" date="2025-09" db="UniProtKB">
        <authorList>
            <consortium name="Ensembl"/>
        </authorList>
    </citation>
    <scope>IDENTIFICATION</scope>
</reference>
<keyword evidence="10" id="KW-1185">Reference proteome</keyword>
<feature type="chain" id="PRO_5034489815" description="Large ribosomal subunit protein mL49" evidence="8">
    <location>
        <begin position="19"/>
        <end position="154"/>
    </location>
</feature>
<keyword evidence="3" id="KW-0689">Ribosomal protein</keyword>
<dbReference type="GeneTree" id="ENSGT00390000017253"/>
<organism evidence="9 10">
    <name type="scientific">Sciurus vulgaris</name>
    <name type="common">Eurasian red squirrel</name>
    <dbReference type="NCBI Taxonomy" id="55149"/>
    <lineage>
        <taxon>Eukaryota</taxon>
        <taxon>Metazoa</taxon>
        <taxon>Chordata</taxon>
        <taxon>Craniata</taxon>
        <taxon>Vertebrata</taxon>
        <taxon>Euteleostomi</taxon>
        <taxon>Mammalia</taxon>
        <taxon>Eutheria</taxon>
        <taxon>Euarchontoglires</taxon>
        <taxon>Glires</taxon>
        <taxon>Rodentia</taxon>
        <taxon>Sciuromorpha</taxon>
        <taxon>Sciuridae</taxon>
        <taxon>Sciurinae</taxon>
        <taxon>Sciurini</taxon>
        <taxon>Sciurus</taxon>
    </lineage>
</organism>
<evidence type="ECO:0000256" key="8">
    <source>
        <dbReference type="SAM" id="SignalP"/>
    </source>
</evidence>
<evidence type="ECO:0000313" key="9">
    <source>
        <dbReference type="Ensembl" id="ENSSVLP00005016817.1"/>
    </source>
</evidence>
<sequence length="154" mass="17627">MLSTVLFMAAAAFRASLRDCGPGVPRGLALWHQSQTQGPPDYPSFVESVDEYRLPPKHELYPTPSGWQPPRDPLPNLPYFVRRSRMRNIHLYKDVTHGNRQMTVIRKVEGDIWVLQKDVEDFLSSLPFWGKGSQGRAIGHILPWPLGTHCWEHS</sequence>
<evidence type="ECO:0000256" key="4">
    <source>
        <dbReference type="ARBA" id="ARBA00023128"/>
    </source>
</evidence>
<evidence type="ECO:0000313" key="10">
    <source>
        <dbReference type="Proteomes" id="UP000694564"/>
    </source>
</evidence>
<dbReference type="InterPro" id="IPR007740">
    <property type="entry name" value="Ribosomal_mL49"/>
</dbReference>
<evidence type="ECO:0000256" key="3">
    <source>
        <dbReference type="ARBA" id="ARBA00022980"/>
    </source>
</evidence>
<comment type="similarity">
    <text evidence="2">Belongs to the mitochondrion-specific ribosomal protein mL49 family.</text>
</comment>